<evidence type="ECO:0000313" key="2">
    <source>
        <dbReference type="EMBL" id="KYJ86131.1"/>
    </source>
</evidence>
<proteinExistence type="inferred from homology"/>
<dbReference type="PANTHER" id="PTHR37298">
    <property type="entry name" value="UPF0111 PROTEIN YKAA"/>
    <property type="match status" value="1"/>
</dbReference>
<dbReference type="RefSeq" id="WP_067331550.1">
    <property type="nucleotide sequence ID" value="NZ_LNKT01000045.1"/>
</dbReference>
<name>A0A151CF33_9BACT</name>
<dbReference type="AlphaFoldDB" id="A0A151CF33"/>
<evidence type="ECO:0000313" key="3">
    <source>
        <dbReference type="Proteomes" id="UP000075359"/>
    </source>
</evidence>
<comment type="caution">
    <text evidence="2">The sequence shown here is derived from an EMBL/GenBank/DDBJ whole genome shotgun (WGS) entry which is preliminary data.</text>
</comment>
<evidence type="ECO:0008006" key="4">
    <source>
        <dbReference type="Google" id="ProtNLM"/>
    </source>
</evidence>
<protein>
    <recommendedName>
        <fullName evidence="4">Phosphate transport regulator</fullName>
    </recommendedName>
</protein>
<sequence length="208" mass="23732">MTSFIKKFILPKEVDFISALLEHSIVIDSIVNALYLCFIDAKEERCQDILANEDQAQSIKEKNMGELLNTFITPIDRESIYRVITQLDWIAVSIRHFVLEAKAYKICSLDDGYTEIIGCIQQQSKSLNLGFQHLKDTDALVVAKNTQDVRDGYEALIEIYIAKMAELADSSDVREMFIQKELLSQLKEISKRMQVCANSLEDIVVKMS</sequence>
<keyword evidence="3" id="KW-1185">Reference proteome</keyword>
<dbReference type="Gene3D" id="1.20.58.220">
    <property type="entry name" value="Phosphate transport system protein phou homolog 2, domain 2"/>
    <property type="match status" value="1"/>
</dbReference>
<gene>
    <name evidence="2" type="ORF">AS592_01845</name>
</gene>
<dbReference type="EMBL" id="LNKT01000045">
    <property type="protein sequence ID" value="KYJ86131.1"/>
    <property type="molecule type" value="Genomic_DNA"/>
</dbReference>
<dbReference type="InterPro" id="IPR052912">
    <property type="entry name" value="UPF0111_domain"/>
</dbReference>
<dbReference type="STRING" id="1630136.AS592_01845"/>
<dbReference type="InterPro" id="IPR038078">
    <property type="entry name" value="PhoU-like_sf"/>
</dbReference>
<dbReference type="InterPro" id="IPR018445">
    <property type="entry name" value="Put_Phosphate_transp_reg"/>
</dbReference>
<dbReference type="Pfam" id="PF01865">
    <property type="entry name" value="PhoU_div"/>
    <property type="match status" value="1"/>
</dbReference>
<accession>A0A151CF33</accession>
<dbReference type="Proteomes" id="UP000075359">
    <property type="component" value="Unassembled WGS sequence"/>
</dbReference>
<evidence type="ECO:0000256" key="1">
    <source>
        <dbReference type="ARBA" id="ARBA00008591"/>
    </source>
</evidence>
<organism evidence="2 3">
    <name type="scientific">Sulfurovum riftiae</name>
    <dbReference type="NCBI Taxonomy" id="1630136"/>
    <lineage>
        <taxon>Bacteria</taxon>
        <taxon>Pseudomonadati</taxon>
        <taxon>Campylobacterota</taxon>
        <taxon>Epsilonproteobacteria</taxon>
        <taxon>Campylobacterales</taxon>
        <taxon>Sulfurovaceae</taxon>
        <taxon>Sulfurovum</taxon>
    </lineage>
</organism>
<dbReference type="PANTHER" id="PTHR37298:SF1">
    <property type="entry name" value="UPF0111 PROTEIN YKAA"/>
    <property type="match status" value="1"/>
</dbReference>
<comment type="similarity">
    <text evidence="1">Belongs to the UPF0111 family.</text>
</comment>
<reference evidence="2 3" key="1">
    <citation type="submission" date="2015-11" db="EMBL/GenBank/DDBJ databases">
        <title>Draft genome of Sulfurovum riftiae 1812E, a member of the Epsilonproteobacteria isolated from the tube of the deep-sea hydrothermal vent tubewom Riftia pachyptila.</title>
        <authorList>
            <person name="Vetriani C."/>
            <person name="Giovannelli D."/>
        </authorList>
    </citation>
    <scope>NUCLEOTIDE SEQUENCE [LARGE SCALE GENOMIC DNA]</scope>
    <source>
        <strain evidence="2 3">1812E</strain>
    </source>
</reference>